<evidence type="ECO:0000259" key="5">
    <source>
        <dbReference type="PROSITE" id="PS51898"/>
    </source>
</evidence>
<keyword evidence="4" id="KW-0233">DNA recombination</keyword>
<dbReference type="PANTHER" id="PTHR30629:SF2">
    <property type="entry name" value="PROPHAGE INTEGRASE INTS-RELATED"/>
    <property type="match status" value="1"/>
</dbReference>
<evidence type="ECO:0000256" key="1">
    <source>
        <dbReference type="ARBA" id="ARBA00008857"/>
    </source>
</evidence>
<dbReference type="InterPro" id="IPR025166">
    <property type="entry name" value="Integrase_DNA_bind_dom"/>
</dbReference>
<dbReference type="GO" id="GO:0015074">
    <property type="term" value="P:DNA integration"/>
    <property type="evidence" value="ECO:0007669"/>
    <property type="project" value="UniProtKB-KW"/>
</dbReference>
<gene>
    <name evidence="6" type="ORF">GQF02_14700</name>
</gene>
<dbReference type="InterPro" id="IPR002104">
    <property type="entry name" value="Integrase_catalytic"/>
</dbReference>
<proteinExistence type="inferred from homology"/>
<dbReference type="InterPro" id="IPR053876">
    <property type="entry name" value="Phage_int_M"/>
</dbReference>
<dbReference type="Gene3D" id="3.30.160.390">
    <property type="entry name" value="Integrase, DNA-binding domain"/>
    <property type="match status" value="1"/>
</dbReference>
<dbReference type="AlphaFoldDB" id="A0A845BUE0"/>
<accession>A0A845BUE0</accession>
<dbReference type="GO" id="GO:0006310">
    <property type="term" value="P:DNA recombination"/>
    <property type="evidence" value="ECO:0007669"/>
    <property type="project" value="UniProtKB-KW"/>
</dbReference>
<dbReference type="PROSITE" id="PS51898">
    <property type="entry name" value="TYR_RECOMBINASE"/>
    <property type="match status" value="1"/>
</dbReference>
<dbReference type="EMBL" id="WSSB01000017">
    <property type="protein sequence ID" value="MXR38221.1"/>
    <property type="molecule type" value="Genomic_DNA"/>
</dbReference>
<organism evidence="6 7">
    <name type="scientific">Craterilacuibacter sinensis</name>
    <dbReference type="NCBI Taxonomy" id="2686017"/>
    <lineage>
        <taxon>Bacteria</taxon>
        <taxon>Pseudomonadati</taxon>
        <taxon>Pseudomonadota</taxon>
        <taxon>Betaproteobacteria</taxon>
        <taxon>Neisseriales</taxon>
        <taxon>Neisseriaceae</taxon>
        <taxon>Craterilacuibacter</taxon>
    </lineage>
</organism>
<keyword evidence="7" id="KW-1185">Reference proteome</keyword>
<dbReference type="CDD" id="cd00801">
    <property type="entry name" value="INT_P4_C"/>
    <property type="match status" value="1"/>
</dbReference>
<dbReference type="Proteomes" id="UP000467214">
    <property type="component" value="Unassembled WGS sequence"/>
</dbReference>
<keyword evidence="2" id="KW-0229">DNA integration</keyword>
<dbReference type="GO" id="GO:0003677">
    <property type="term" value="F:DNA binding"/>
    <property type="evidence" value="ECO:0007669"/>
    <property type="project" value="UniProtKB-KW"/>
</dbReference>
<protein>
    <submittedName>
        <fullName evidence="6">Tyrosine-type recombinase/integrase</fullName>
    </submittedName>
</protein>
<evidence type="ECO:0000256" key="4">
    <source>
        <dbReference type="ARBA" id="ARBA00023172"/>
    </source>
</evidence>
<dbReference type="Pfam" id="PF00589">
    <property type="entry name" value="Phage_integrase"/>
    <property type="match status" value="1"/>
</dbReference>
<evidence type="ECO:0000256" key="3">
    <source>
        <dbReference type="ARBA" id="ARBA00023125"/>
    </source>
</evidence>
<comment type="caution">
    <text evidence="6">The sequence shown here is derived from an EMBL/GenBank/DDBJ whole genome shotgun (WGS) entry which is preliminary data.</text>
</comment>
<name>A0A845BUE0_9NEIS</name>
<dbReference type="InterPro" id="IPR050808">
    <property type="entry name" value="Phage_Integrase"/>
</dbReference>
<sequence length="412" mass="46536">MPLTDNGCKNAMPDPDGKIRKMSDALGLSLWVMPTGRKYWRMKYRHSGKEKLLAIGVYPETSLKAAREKRDEARLLLAEGTDPGAKRKEEKITARIAAVNTFEAIAREWHDKESHEWHPAHAANVIAAMERHIFPAIGARPVSEIKPLELLEVLRRVESAGNIDTMKRLRQRCSGVFRLAILTGRCDSDPAAPLVGALKTQQSEPRKALKREDIPEFLAALDRYDGTRQTKLMMEMMLLTFTRVGEMAAARWSEINFDAALWTIPPEHRKLTEKAKKTAPPHLVPLAPRALEVLRELSQISGNREHIFPNRNEPSRPMSPETLRRALHRMGYKGKADIHGFRSTASTILNESGFNPDAIERQLAHAEKNEVRAVYNRAEYMDERRAMMTWWAAYVAGQGEGGKVIPFPSRAA</sequence>
<dbReference type="Gene3D" id="1.10.150.130">
    <property type="match status" value="1"/>
</dbReference>
<dbReference type="Pfam" id="PF13356">
    <property type="entry name" value="Arm-DNA-bind_3"/>
    <property type="match status" value="1"/>
</dbReference>
<comment type="similarity">
    <text evidence="1">Belongs to the 'phage' integrase family.</text>
</comment>
<dbReference type="InterPro" id="IPR010998">
    <property type="entry name" value="Integrase_recombinase_N"/>
</dbReference>
<evidence type="ECO:0000313" key="7">
    <source>
        <dbReference type="Proteomes" id="UP000467214"/>
    </source>
</evidence>
<dbReference type="InterPro" id="IPR038488">
    <property type="entry name" value="Integrase_DNA-bd_sf"/>
</dbReference>
<dbReference type="InterPro" id="IPR013762">
    <property type="entry name" value="Integrase-like_cat_sf"/>
</dbReference>
<reference evidence="6 7" key="1">
    <citation type="submission" date="2019-12" db="EMBL/GenBank/DDBJ databases">
        <title>Neisseriaceae gen. nov. sp. Genome sequencing and assembly.</title>
        <authorList>
            <person name="Liu Z."/>
            <person name="Li A."/>
        </authorList>
    </citation>
    <scope>NUCLEOTIDE SEQUENCE [LARGE SCALE GENOMIC DNA]</scope>
    <source>
        <strain evidence="6 7">B2N2-7</strain>
    </source>
</reference>
<keyword evidence="3" id="KW-0238">DNA-binding</keyword>
<dbReference type="Pfam" id="PF22022">
    <property type="entry name" value="Phage_int_M"/>
    <property type="match status" value="1"/>
</dbReference>
<dbReference type="RefSeq" id="WP_160798132.1">
    <property type="nucleotide sequence ID" value="NZ_WSSB01000017.1"/>
</dbReference>
<feature type="domain" description="Tyr recombinase" evidence="5">
    <location>
        <begin position="204"/>
        <end position="389"/>
    </location>
</feature>
<dbReference type="Gene3D" id="1.10.443.10">
    <property type="entry name" value="Intergrase catalytic core"/>
    <property type="match status" value="1"/>
</dbReference>
<dbReference type="SUPFAM" id="SSF56349">
    <property type="entry name" value="DNA breaking-rejoining enzymes"/>
    <property type="match status" value="1"/>
</dbReference>
<evidence type="ECO:0000313" key="6">
    <source>
        <dbReference type="EMBL" id="MXR38221.1"/>
    </source>
</evidence>
<dbReference type="PANTHER" id="PTHR30629">
    <property type="entry name" value="PROPHAGE INTEGRASE"/>
    <property type="match status" value="1"/>
</dbReference>
<dbReference type="InterPro" id="IPR011010">
    <property type="entry name" value="DNA_brk_join_enz"/>
</dbReference>
<evidence type="ECO:0000256" key="2">
    <source>
        <dbReference type="ARBA" id="ARBA00022908"/>
    </source>
</evidence>